<proteinExistence type="predicted"/>
<dbReference type="PATRIC" id="fig|1261658.3.peg.1583"/>
<reference evidence="1 2" key="1">
    <citation type="submission" date="2014-01" db="EMBL/GenBank/DDBJ databases">
        <authorList>
            <person name="Zuccon D."/>
        </authorList>
    </citation>
    <scope>NUCLEOTIDE SEQUENCE [LARGE SCALE GENOMIC DNA]</scope>
    <source>
        <strain evidence="1 2">Y31</strain>
    </source>
</reference>
<name>A0A179CZF2_BIBTR</name>
<dbReference type="AlphaFoldDB" id="A0A179CZF2"/>
<evidence type="ECO:0000313" key="2">
    <source>
        <dbReference type="Proteomes" id="UP000078358"/>
    </source>
</evidence>
<comment type="caution">
    <text evidence="1">The sequence shown here is derived from an EMBL/GenBank/DDBJ whole genome shotgun (WGS) entry which is preliminary data.</text>
</comment>
<evidence type="ECO:0000313" key="1">
    <source>
        <dbReference type="EMBL" id="OAQ14927.1"/>
    </source>
</evidence>
<organism evidence="1 2">
    <name type="scientific">Bibersteinia trehalosi Y31</name>
    <dbReference type="NCBI Taxonomy" id="1261658"/>
    <lineage>
        <taxon>Bacteria</taxon>
        <taxon>Pseudomonadati</taxon>
        <taxon>Pseudomonadota</taxon>
        <taxon>Gammaproteobacteria</taxon>
        <taxon>Pasteurellales</taxon>
        <taxon>Pasteurellaceae</taxon>
        <taxon>Bibersteinia</taxon>
    </lineage>
</organism>
<gene>
    <name evidence="1" type="ORF">F480_07920</name>
</gene>
<protein>
    <submittedName>
        <fullName evidence="1">Uncharacterized protein</fullName>
    </submittedName>
</protein>
<sequence>MQQAVFFWGKFANPQQTVTMLELLHLKKGI</sequence>
<dbReference type="Proteomes" id="UP000078358">
    <property type="component" value="Unassembled WGS sequence"/>
</dbReference>
<dbReference type="EMBL" id="JACI01000002">
    <property type="protein sequence ID" value="OAQ14927.1"/>
    <property type="molecule type" value="Genomic_DNA"/>
</dbReference>
<accession>A0A179CZF2</accession>